<dbReference type="PROSITE" id="PS51805">
    <property type="entry name" value="EPHD"/>
    <property type="match status" value="1"/>
</dbReference>
<dbReference type="CDD" id="cd15571">
    <property type="entry name" value="ePHD"/>
    <property type="match status" value="1"/>
</dbReference>
<feature type="region of interest" description="Disordered" evidence="9">
    <location>
        <begin position="241"/>
        <end position="262"/>
    </location>
</feature>
<dbReference type="Gene3D" id="3.40.50.300">
    <property type="entry name" value="P-loop containing nucleotide triphosphate hydrolases"/>
    <property type="match status" value="1"/>
</dbReference>
<dbReference type="SMART" id="SM00249">
    <property type="entry name" value="PHD"/>
    <property type="match status" value="1"/>
</dbReference>
<feature type="domain" description="PHD-type" evidence="10">
    <location>
        <begin position="7"/>
        <end position="123"/>
    </location>
</feature>
<dbReference type="EMBL" id="CP126210">
    <property type="protein sequence ID" value="WIA11964.1"/>
    <property type="molecule type" value="Genomic_DNA"/>
</dbReference>
<dbReference type="Proteomes" id="UP001244341">
    <property type="component" value="Chromosome 3b"/>
</dbReference>
<keyword evidence="4" id="KW-0863">Zinc-finger</keyword>
<evidence type="ECO:0000313" key="11">
    <source>
        <dbReference type="EMBL" id="WIA11964.1"/>
    </source>
</evidence>
<dbReference type="Pfam" id="PF13771">
    <property type="entry name" value="zf-HC5HC2H"/>
    <property type="match status" value="1"/>
</dbReference>
<organism evidence="11 12">
    <name type="scientific">Tetradesmus obliquus</name>
    <name type="common">Green alga</name>
    <name type="synonym">Acutodesmus obliquus</name>
    <dbReference type="NCBI Taxonomy" id="3088"/>
    <lineage>
        <taxon>Eukaryota</taxon>
        <taxon>Viridiplantae</taxon>
        <taxon>Chlorophyta</taxon>
        <taxon>core chlorophytes</taxon>
        <taxon>Chlorophyceae</taxon>
        <taxon>CS clade</taxon>
        <taxon>Sphaeropleales</taxon>
        <taxon>Scenedesmaceae</taxon>
        <taxon>Tetradesmus</taxon>
    </lineage>
</organism>
<dbReference type="Pfam" id="PF00004">
    <property type="entry name" value="AAA"/>
    <property type="match status" value="1"/>
</dbReference>
<evidence type="ECO:0000256" key="3">
    <source>
        <dbReference type="ARBA" id="ARBA00022741"/>
    </source>
</evidence>
<evidence type="ECO:0000256" key="9">
    <source>
        <dbReference type="SAM" id="MobiDB-lite"/>
    </source>
</evidence>
<dbReference type="InterPro" id="IPR034732">
    <property type="entry name" value="EPHD"/>
</dbReference>
<evidence type="ECO:0000259" key="10">
    <source>
        <dbReference type="PROSITE" id="PS51805"/>
    </source>
</evidence>
<dbReference type="InterPro" id="IPR003959">
    <property type="entry name" value="ATPase_AAA_core"/>
</dbReference>
<dbReference type="SMART" id="SM00382">
    <property type="entry name" value="AAA"/>
    <property type="match status" value="1"/>
</dbReference>
<proteinExistence type="inferred from homology"/>
<evidence type="ECO:0000256" key="2">
    <source>
        <dbReference type="ARBA" id="ARBA00022723"/>
    </source>
</evidence>
<keyword evidence="12" id="KW-1185">Reference proteome</keyword>
<dbReference type="PANTHER" id="PTHR23069:SF7">
    <property type="entry name" value="P-LOOP CONTAINING NUCLEOSIDE TRIPHOSPHATE HYDROLASES SUPERFAMILY PROTEIN"/>
    <property type="match status" value="1"/>
</dbReference>
<evidence type="ECO:0000256" key="8">
    <source>
        <dbReference type="RuleBase" id="RU003651"/>
    </source>
</evidence>
<keyword evidence="5" id="KW-0862">Zinc</keyword>
<dbReference type="SUPFAM" id="SSF52540">
    <property type="entry name" value="P-loop containing nucleoside triphosphate hydrolases"/>
    <property type="match status" value="1"/>
</dbReference>
<dbReference type="Gene3D" id="3.30.40.10">
    <property type="entry name" value="Zinc/RING finger domain, C3HC4 (zinc finger)"/>
    <property type="match status" value="1"/>
</dbReference>
<keyword evidence="2" id="KW-0479">Metal-binding</keyword>
<dbReference type="InterPro" id="IPR013083">
    <property type="entry name" value="Znf_RING/FYVE/PHD"/>
</dbReference>
<dbReference type="Gene3D" id="1.10.8.60">
    <property type="match status" value="1"/>
</dbReference>
<sequence>MSGSQQQKMCAFCGGDAAAHGGRLGRMQGPYNASRSGYEAVYVHHECAVWSPKTSQDEKLRLRSVGTEVRRARNLRCTICNRSGAALGCRLPSCNRCFHLPCAIEAGASFNFELYLMACPEHAALFKKETTGRAAERSGPLAHLKLAGQPRHRQPTHLGLAAAAAAAAPAPRGSKAAKRKRNTMTAAQLGEHIDAAKAAYKSLADELQAAHDASEPDEAVIFKKDAKRLRKAVQQLAPTLLRPPPQALPSQQQQQQRWQPPAGGFANVGGLADVKRQLREMVLLPLAHPQLMQQLGIQPPRGILLHGPPGTGKTAIVRALAAECAAAGWGSSGSSSSKPVALFARKGTDCLGKYAGDAELHLRLLFDMAAAAAPSIIFLDELDGLVPPRSVRASSSDQIFASVVSVLLALLDGLKDRGQVLVIGATNRPDAIDPALRRPGRFDREVYFNLPSQQDRSTILAVHTARWSPQPTQELLQQLAAATDGWAGEGDISRGLVAGVKEAVARTGRGQLLVLYLPRIEVGGVVLL</sequence>
<evidence type="ECO:0000256" key="7">
    <source>
        <dbReference type="ARBA" id="ARBA00023117"/>
    </source>
</evidence>
<evidence type="ECO:0000256" key="6">
    <source>
        <dbReference type="ARBA" id="ARBA00022840"/>
    </source>
</evidence>
<dbReference type="PANTHER" id="PTHR23069">
    <property type="entry name" value="AAA DOMAIN-CONTAINING"/>
    <property type="match status" value="1"/>
</dbReference>
<reference evidence="11 12" key="1">
    <citation type="submission" date="2023-05" db="EMBL/GenBank/DDBJ databases">
        <title>A 100% complete, gapless, phased diploid assembly of the Scenedesmus obliquus UTEX 3031 genome.</title>
        <authorList>
            <person name="Biondi T.C."/>
            <person name="Hanschen E.R."/>
            <person name="Kwon T."/>
            <person name="Eng W."/>
            <person name="Kruse C.P.S."/>
            <person name="Koehler S.I."/>
            <person name="Kunde Y."/>
            <person name="Gleasner C.D."/>
            <person name="You Mak K.T."/>
            <person name="Polle J."/>
            <person name="Hovde B.T."/>
            <person name="Starkenburg S.R."/>
        </authorList>
    </citation>
    <scope>NUCLEOTIDE SEQUENCE [LARGE SCALE GENOMIC DNA]</scope>
    <source>
        <strain evidence="11 12">DOE0152z</strain>
    </source>
</reference>
<dbReference type="InterPro" id="IPR003960">
    <property type="entry name" value="ATPase_AAA_CS"/>
</dbReference>
<keyword evidence="7" id="KW-0103">Bromodomain</keyword>
<evidence type="ECO:0000313" key="12">
    <source>
        <dbReference type="Proteomes" id="UP001244341"/>
    </source>
</evidence>
<dbReference type="InterPro" id="IPR003593">
    <property type="entry name" value="AAA+_ATPase"/>
</dbReference>
<name>A0ABY8TS73_TETOB</name>
<evidence type="ECO:0000256" key="5">
    <source>
        <dbReference type="ARBA" id="ARBA00022833"/>
    </source>
</evidence>
<evidence type="ECO:0000256" key="4">
    <source>
        <dbReference type="ARBA" id="ARBA00022771"/>
    </source>
</evidence>
<keyword evidence="3 8" id="KW-0547">Nucleotide-binding</keyword>
<protein>
    <recommendedName>
        <fullName evidence="10">PHD-type domain-containing protein</fullName>
    </recommendedName>
</protein>
<comment type="similarity">
    <text evidence="1 8">Belongs to the AAA ATPase family.</text>
</comment>
<accession>A0ABY8TS73</accession>
<keyword evidence="6 8" id="KW-0067">ATP-binding</keyword>
<dbReference type="PROSITE" id="PS00674">
    <property type="entry name" value="AAA"/>
    <property type="match status" value="1"/>
</dbReference>
<gene>
    <name evidence="11" type="ORF">OEZ85_012046</name>
</gene>
<feature type="compositionally biased region" description="Low complexity" evidence="9">
    <location>
        <begin position="248"/>
        <end position="261"/>
    </location>
</feature>
<dbReference type="InterPro" id="IPR027417">
    <property type="entry name" value="P-loop_NTPase"/>
</dbReference>
<dbReference type="InterPro" id="IPR045199">
    <property type="entry name" value="ATAD2-like"/>
</dbReference>
<evidence type="ECO:0000256" key="1">
    <source>
        <dbReference type="ARBA" id="ARBA00006914"/>
    </source>
</evidence>
<dbReference type="InterPro" id="IPR001965">
    <property type="entry name" value="Znf_PHD"/>
</dbReference>